<evidence type="ECO:0000313" key="1">
    <source>
        <dbReference type="Proteomes" id="UP001652660"/>
    </source>
</evidence>
<organism evidence="1 2">
    <name type="scientific">Coffea arabica</name>
    <name type="common">Arabian coffee</name>
    <dbReference type="NCBI Taxonomy" id="13443"/>
    <lineage>
        <taxon>Eukaryota</taxon>
        <taxon>Viridiplantae</taxon>
        <taxon>Streptophyta</taxon>
        <taxon>Embryophyta</taxon>
        <taxon>Tracheophyta</taxon>
        <taxon>Spermatophyta</taxon>
        <taxon>Magnoliopsida</taxon>
        <taxon>eudicotyledons</taxon>
        <taxon>Gunneridae</taxon>
        <taxon>Pentapetalae</taxon>
        <taxon>asterids</taxon>
        <taxon>lamiids</taxon>
        <taxon>Gentianales</taxon>
        <taxon>Rubiaceae</taxon>
        <taxon>Ixoroideae</taxon>
        <taxon>Gardenieae complex</taxon>
        <taxon>Bertiereae - Coffeeae clade</taxon>
        <taxon>Coffeeae</taxon>
        <taxon>Coffea</taxon>
    </lineage>
</organism>
<dbReference type="PANTHER" id="PTHR31170:SF25">
    <property type="entry name" value="BNAA09G04570D PROTEIN"/>
    <property type="match status" value="1"/>
</dbReference>
<sequence length="184" mass="21663">MTGYGGTTVRHEIVAIGPHHHGKSKLPNVEEHRLMYLQELLLQRGESSVERYIVASSQLEERTRRCYAEEISLGIHLLDLMRKSWCYSFPEIKDFYDNPQFEFIKPTLELQLRVIKFEKAEKGVSWLHITFKNGVIKITPFPVGDVTETFFRNLMAYEEYMLTVYEDYRCVTDHVTFMDFLIDA</sequence>
<gene>
    <name evidence="2" type="primary">LOC140037775</name>
</gene>
<dbReference type="RefSeq" id="XP_071938990.1">
    <property type="nucleotide sequence ID" value="XM_072082889.1"/>
</dbReference>
<protein>
    <submittedName>
        <fullName evidence="2">Uncharacterized protein</fullName>
    </submittedName>
</protein>
<dbReference type="PANTHER" id="PTHR31170">
    <property type="entry name" value="BNAC04G53230D PROTEIN"/>
    <property type="match status" value="1"/>
</dbReference>
<dbReference type="InterPro" id="IPR004158">
    <property type="entry name" value="DUF247_pln"/>
</dbReference>
<keyword evidence="1" id="KW-1185">Reference proteome</keyword>
<evidence type="ECO:0000313" key="2">
    <source>
        <dbReference type="RefSeq" id="XP_071938990.1"/>
    </source>
</evidence>
<dbReference type="Pfam" id="PF03140">
    <property type="entry name" value="DUF247"/>
    <property type="match status" value="2"/>
</dbReference>
<dbReference type="GeneID" id="140037775"/>
<proteinExistence type="predicted"/>
<accession>A0ABM4X4Q1</accession>
<name>A0ABM4X4Q1_COFAR</name>
<dbReference type="Proteomes" id="UP001652660">
    <property type="component" value="Chromosome 3c"/>
</dbReference>
<reference evidence="2" key="1">
    <citation type="submission" date="2025-08" db="UniProtKB">
        <authorList>
            <consortium name="RefSeq"/>
        </authorList>
    </citation>
    <scope>IDENTIFICATION</scope>
    <source>
        <tissue evidence="2">Leaves</tissue>
    </source>
</reference>